<protein>
    <recommendedName>
        <fullName evidence="10">1,3-beta-glucanosyltransferase</fullName>
        <ecNumber evidence="10">2.4.1.-</ecNumber>
    </recommendedName>
</protein>
<keyword evidence="4 10" id="KW-0336">GPI-anchor</keyword>
<evidence type="ECO:0000256" key="2">
    <source>
        <dbReference type="ARBA" id="ARBA00004589"/>
    </source>
</evidence>
<evidence type="ECO:0000256" key="1">
    <source>
        <dbReference type="ARBA" id="ARBA00004196"/>
    </source>
</evidence>
<dbReference type="AlphaFoldDB" id="G7E5B6"/>
<dbReference type="RefSeq" id="XP_014569422.1">
    <property type="nucleotide sequence ID" value="XM_014713936.1"/>
</dbReference>
<keyword evidence="9 10" id="KW-0449">Lipoprotein</keyword>
<dbReference type="GO" id="GO:0005886">
    <property type="term" value="C:plasma membrane"/>
    <property type="evidence" value="ECO:0007669"/>
    <property type="project" value="UniProtKB-SubCell"/>
</dbReference>
<dbReference type="GO" id="GO:0042124">
    <property type="term" value="F:1,3-beta-glucanosyltransferase activity"/>
    <property type="evidence" value="ECO:0007669"/>
    <property type="project" value="TreeGrafter"/>
</dbReference>
<dbReference type="EC" id="2.4.1.-" evidence="10"/>
<evidence type="ECO:0000256" key="4">
    <source>
        <dbReference type="ARBA" id="ARBA00022622"/>
    </source>
</evidence>
<evidence type="ECO:0000256" key="10">
    <source>
        <dbReference type="RuleBase" id="RU361209"/>
    </source>
</evidence>
<keyword evidence="10" id="KW-0808">Transferase</keyword>
<evidence type="ECO:0000313" key="14">
    <source>
        <dbReference type="Proteomes" id="UP000009131"/>
    </source>
</evidence>
<dbReference type="GO" id="GO:0098552">
    <property type="term" value="C:side of membrane"/>
    <property type="evidence" value="ECO:0007669"/>
    <property type="project" value="UniProtKB-KW"/>
</dbReference>
<feature type="signal peptide" evidence="10">
    <location>
        <begin position="1"/>
        <end position="18"/>
    </location>
</feature>
<dbReference type="Proteomes" id="UP000009131">
    <property type="component" value="Unassembled WGS sequence"/>
</dbReference>
<feature type="region of interest" description="Disordered" evidence="11">
    <location>
        <begin position="490"/>
        <end position="518"/>
    </location>
</feature>
<gene>
    <name evidence="13" type="primary">Mo04706</name>
    <name evidence="13" type="ORF">E5Q_04706</name>
</gene>
<dbReference type="SMART" id="SM00768">
    <property type="entry name" value="X8"/>
    <property type="match status" value="1"/>
</dbReference>
<evidence type="ECO:0000313" key="13">
    <source>
        <dbReference type="EMBL" id="GAA98026.1"/>
    </source>
</evidence>
<keyword evidence="8" id="KW-0325">Glycoprotein</keyword>
<dbReference type="eggNOG" id="ENOG502QPST">
    <property type="taxonomic scope" value="Eukaryota"/>
</dbReference>
<dbReference type="OrthoDB" id="421038at2759"/>
<comment type="similarity">
    <text evidence="3 10">Belongs to the glycosyl hydrolase 72 family.</text>
</comment>
<dbReference type="GO" id="GO:0071970">
    <property type="term" value="P:fungal-type cell wall (1-&gt;3)-beta-D-glucan biosynthetic process"/>
    <property type="evidence" value="ECO:0007669"/>
    <property type="project" value="TreeGrafter"/>
</dbReference>
<evidence type="ECO:0000256" key="11">
    <source>
        <dbReference type="SAM" id="MobiDB-lite"/>
    </source>
</evidence>
<dbReference type="InterPro" id="IPR012946">
    <property type="entry name" value="X8"/>
</dbReference>
<dbReference type="InterPro" id="IPR017853">
    <property type="entry name" value="GH"/>
</dbReference>
<dbReference type="STRING" id="764103.G7E5B6"/>
<keyword evidence="6 10" id="KW-0472">Membrane</keyword>
<keyword evidence="7" id="KW-1015">Disulfide bond</keyword>
<dbReference type="Pfam" id="PF03198">
    <property type="entry name" value="Glyco_hydro_72"/>
    <property type="match status" value="1"/>
</dbReference>
<proteinExistence type="inferred from homology"/>
<dbReference type="EMBL" id="BABT02000150">
    <property type="protein sequence ID" value="GAA98026.1"/>
    <property type="molecule type" value="Genomic_DNA"/>
</dbReference>
<evidence type="ECO:0000259" key="12">
    <source>
        <dbReference type="SMART" id="SM00768"/>
    </source>
</evidence>
<dbReference type="Pfam" id="PF07983">
    <property type="entry name" value="X8"/>
    <property type="match status" value="1"/>
</dbReference>
<dbReference type="FunCoup" id="G7E5B6">
    <property type="interactions" value="49"/>
</dbReference>
<reference evidence="13 14" key="2">
    <citation type="journal article" date="2012" name="Open Biol.">
        <title>Characteristics of nucleosomes and linker DNA regions on the genome of the basidiomycete Mixia osmundae revealed by mono- and dinucleosome mapping.</title>
        <authorList>
            <person name="Nishida H."/>
            <person name="Kondo S."/>
            <person name="Matsumoto T."/>
            <person name="Suzuki Y."/>
            <person name="Yoshikawa H."/>
            <person name="Taylor T.D."/>
            <person name="Sugiyama J."/>
        </authorList>
    </citation>
    <scope>NUCLEOTIDE SEQUENCE [LARGE SCALE GENOMIC DNA]</scope>
    <source>
        <strain evidence="14">CBS 9802 / IAM 14324 / JCM 22182 / KY 12970</strain>
    </source>
</reference>
<evidence type="ECO:0000256" key="3">
    <source>
        <dbReference type="ARBA" id="ARBA00007528"/>
    </source>
</evidence>
<dbReference type="InterPro" id="IPR004886">
    <property type="entry name" value="Glucanosyltransferase"/>
</dbReference>
<dbReference type="OMA" id="TNSPRAC"/>
<dbReference type="PANTHER" id="PTHR31468">
    <property type="entry name" value="1,3-BETA-GLUCANOSYLTRANSFERASE GAS1"/>
    <property type="match status" value="1"/>
</dbReference>
<evidence type="ECO:0000256" key="6">
    <source>
        <dbReference type="ARBA" id="ARBA00023136"/>
    </source>
</evidence>
<dbReference type="GO" id="GO:0031505">
    <property type="term" value="P:fungal-type cell wall organization"/>
    <property type="evidence" value="ECO:0007669"/>
    <property type="project" value="TreeGrafter"/>
</dbReference>
<sequence length="545" mass="55968">MHIKTGATVLALAASASAAVSKVSRQGKFLVDASNQRFYIKGVAYQPAGAVSQNTAENEANGGFAEPSSYVDPLNNITACQRDLPYLQQLNINTVRVYNLDSTADHSACMNLFNDNSIYVIADLGLPLNGSINRAAPSWDVGIQQQYIDTINNMAGYDNLLAFGVANEVVTGPTNTDAAPLIKAAVRDVKAYLMSIGSSALTTYSATDGDDWSFDVAAYLTCGEQNTSVDLYGINNYRDCSTAGADLTFATSGYQVLYNAYEDLAVPAYFSEFGCITAGTRDWSEVALIYSDQMTPVFSGGSAFEFFADTDGYGLTQNLSTTGGAIVTVSDFAALGAAFAANNGSSSTIGPSTAVSTTCPAVSVNFTASAALPPTPNAAACACSLDSAFTCKPNENLTPVAIGELINYACANLGTFATCDAIASNGTTGVYGQFSSCTPLEKLGYAFTEYYFEQNGAAGSCSFSGNATVNSSGPSSASAVNSTASTCFASASGTSTPTSTGTTSALASTRTSSSSTGGAALTHTDIGIVAITTLGIVTGGFLALL</sequence>
<evidence type="ECO:0000256" key="5">
    <source>
        <dbReference type="ARBA" id="ARBA00022729"/>
    </source>
</evidence>
<feature type="domain" description="X8" evidence="12">
    <location>
        <begin position="389"/>
        <end position="489"/>
    </location>
</feature>
<dbReference type="SUPFAM" id="SSF51445">
    <property type="entry name" value="(Trans)glycosidases"/>
    <property type="match status" value="1"/>
</dbReference>
<dbReference type="HOGENOM" id="CLU_021855_2_2_1"/>
<evidence type="ECO:0000256" key="8">
    <source>
        <dbReference type="ARBA" id="ARBA00023180"/>
    </source>
</evidence>
<name>G7E5B6_MIXOS</name>
<feature type="chain" id="PRO_5008450656" description="1,3-beta-glucanosyltransferase" evidence="10">
    <location>
        <begin position="19"/>
        <end position="545"/>
    </location>
</feature>
<dbReference type="Gene3D" id="1.20.58.1040">
    <property type="match status" value="1"/>
</dbReference>
<keyword evidence="5 10" id="KW-0732">Signal</keyword>
<reference evidence="13 14" key="1">
    <citation type="journal article" date="2011" name="J. Gen. Appl. Microbiol.">
        <title>Draft genome sequencing of the enigmatic basidiomycete Mixia osmundae.</title>
        <authorList>
            <person name="Nishida H."/>
            <person name="Nagatsuka Y."/>
            <person name="Sugiyama J."/>
        </authorList>
    </citation>
    <scope>NUCLEOTIDE SEQUENCE [LARGE SCALE GENOMIC DNA]</scope>
    <source>
        <strain evidence="14">CBS 9802 / IAM 14324 / JCM 22182 / KY 12970</strain>
    </source>
</reference>
<dbReference type="InParanoid" id="G7E5B6"/>
<comment type="caution">
    <text evidence="13">The sequence shown here is derived from an EMBL/GenBank/DDBJ whole genome shotgun (WGS) entry which is preliminary data.</text>
</comment>
<evidence type="ECO:0000256" key="7">
    <source>
        <dbReference type="ARBA" id="ARBA00023157"/>
    </source>
</evidence>
<comment type="function">
    <text evidence="10">Splits internally a 1,3-beta-glucan molecule and transfers the newly generated reducing end (the donor) to the non-reducing end of another 1,3-beta-glucan molecule (the acceptor) forming a 1,3-beta linkage, resulting in the elongation of 1,3-beta-glucan chains in the cell wall.</text>
</comment>
<organism evidence="13 14">
    <name type="scientific">Mixia osmundae (strain CBS 9802 / IAM 14324 / JCM 22182 / KY 12970)</name>
    <dbReference type="NCBI Taxonomy" id="764103"/>
    <lineage>
        <taxon>Eukaryota</taxon>
        <taxon>Fungi</taxon>
        <taxon>Dikarya</taxon>
        <taxon>Basidiomycota</taxon>
        <taxon>Pucciniomycotina</taxon>
        <taxon>Mixiomycetes</taxon>
        <taxon>Mixiales</taxon>
        <taxon>Mixiaceae</taxon>
        <taxon>Mixia</taxon>
    </lineage>
</organism>
<comment type="subcellular location">
    <subcellularLocation>
        <location evidence="1">Cell envelope</location>
    </subcellularLocation>
    <subcellularLocation>
        <location evidence="10">Cell membrane</location>
        <topology evidence="10">Lipid-anchor</topology>
        <topology evidence="10">GPI-anchor</topology>
    </subcellularLocation>
    <subcellularLocation>
        <location evidence="2">Membrane</location>
        <topology evidence="2">Lipid-anchor</topology>
        <topology evidence="2">GPI-anchor</topology>
    </subcellularLocation>
</comment>
<accession>G7E5B6</accession>
<evidence type="ECO:0000256" key="9">
    <source>
        <dbReference type="ARBA" id="ARBA00023288"/>
    </source>
</evidence>
<dbReference type="PANTHER" id="PTHR31468:SF2">
    <property type="entry name" value="1,3-BETA-GLUCANOSYLTRANSFERASE GAS1"/>
    <property type="match status" value="1"/>
</dbReference>
<dbReference type="Gene3D" id="3.20.20.80">
    <property type="entry name" value="Glycosidases"/>
    <property type="match status" value="1"/>
</dbReference>
<keyword evidence="14" id="KW-1185">Reference proteome</keyword>